<dbReference type="Proteomes" id="UP000199706">
    <property type="component" value="Unassembled WGS sequence"/>
</dbReference>
<name>A0A1G7Q7V4_9BURK</name>
<dbReference type="EMBL" id="FNCJ01000001">
    <property type="protein sequence ID" value="SDF94667.1"/>
    <property type="molecule type" value="Genomic_DNA"/>
</dbReference>
<evidence type="ECO:0000313" key="5">
    <source>
        <dbReference type="EMBL" id="SDF94667.1"/>
    </source>
</evidence>
<dbReference type="Gene3D" id="1.10.10.10">
    <property type="entry name" value="Winged helix-like DNA-binding domain superfamily/Winged helix DNA-binding domain"/>
    <property type="match status" value="1"/>
</dbReference>
<dbReference type="AlphaFoldDB" id="A0A1G7Q7V4"/>
<proteinExistence type="predicted"/>
<dbReference type="GO" id="GO:0003677">
    <property type="term" value="F:DNA binding"/>
    <property type="evidence" value="ECO:0007669"/>
    <property type="project" value="UniProtKB-KW"/>
</dbReference>
<dbReference type="InterPro" id="IPR001845">
    <property type="entry name" value="HTH_ArsR_DNA-bd_dom"/>
</dbReference>
<dbReference type="Pfam" id="PF12840">
    <property type="entry name" value="HTH_20"/>
    <property type="match status" value="1"/>
</dbReference>
<dbReference type="PRINTS" id="PR00778">
    <property type="entry name" value="HTHARSR"/>
</dbReference>
<dbReference type="InterPro" id="IPR011991">
    <property type="entry name" value="ArsR-like_HTH"/>
</dbReference>
<dbReference type="InterPro" id="IPR051081">
    <property type="entry name" value="HTH_MetalResp_TranReg"/>
</dbReference>
<reference evidence="5 6" key="1">
    <citation type="submission" date="2016-10" db="EMBL/GenBank/DDBJ databases">
        <authorList>
            <person name="de Groot N.N."/>
        </authorList>
    </citation>
    <scope>NUCLEOTIDE SEQUENCE [LARGE SCALE GENOMIC DNA]</scope>
    <source>
        <strain evidence="5 6">LMG 2247</strain>
    </source>
</reference>
<dbReference type="InterPro" id="IPR036388">
    <property type="entry name" value="WH-like_DNA-bd_sf"/>
</dbReference>
<evidence type="ECO:0000259" key="4">
    <source>
        <dbReference type="PROSITE" id="PS50987"/>
    </source>
</evidence>
<organism evidence="5 6">
    <name type="scientific">Paraburkholderia phenazinium</name>
    <dbReference type="NCBI Taxonomy" id="60549"/>
    <lineage>
        <taxon>Bacteria</taxon>
        <taxon>Pseudomonadati</taxon>
        <taxon>Pseudomonadota</taxon>
        <taxon>Betaproteobacteria</taxon>
        <taxon>Burkholderiales</taxon>
        <taxon>Burkholderiaceae</taxon>
        <taxon>Paraburkholderia</taxon>
    </lineage>
</organism>
<keyword evidence="1" id="KW-0805">Transcription regulation</keyword>
<dbReference type="RefSeq" id="WP_090681633.1">
    <property type="nucleotide sequence ID" value="NZ_CADERL010000003.1"/>
</dbReference>
<feature type="domain" description="HTH arsR-type" evidence="4">
    <location>
        <begin position="9"/>
        <end position="103"/>
    </location>
</feature>
<evidence type="ECO:0000313" key="6">
    <source>
        <dbReference type="Proteomes" id="UP000199706"/>
    </source>
</evidence>
<dbReference type="InterPro" id="IPR036390">
    <property type="entry name" value="WH_DNA-bd_sf"/>
</dbReference>
<accession>A0A1G7Q7V4</accession>
<sequence length="103" mass="11632">MRNEYANDIPVDWEQFAAVFSALGDSYRQRILLFFEPGERLTIKQIADALPLSRTAVLHHVRVLQSAGLLEASKEGREVFLTVNKTLLLQALESTARYAEEAI</sequence>
<dbReference type="PANTHER" id="PTHR33154:SF33">
    <property type="entry name" value="TRANSCRIPTIONAL REPRESSOR SDPR"/>
    <property type="match status" value="1"/>
</dbReference>
<evidence type="ECO:0000256" key="3">
    <source>
        <dbReference type="ARBA" id="ARBA00023163"/>
    </source>
</evidence>
<evidence type="ECO:0000256" key="1">
    <source>
        <dbReference type="ARBA" id="ARBA00023015"/>
    </source>
</evidence>
<dbReference type="CDD" id="cd00090">
    <property type="entry name" value="HTH_ARSR"/>
    <property type="match status" value="1"/>
</dbReference>
<protein>
    <submittedName>
        <fullName evidence="5">DNA-binding transcriptional regulator, ArsR family</fullName>
    </submittedName>
</protein>
<dbReference type="PANTHER" id="PTHR33154">
    <property type="entry name" value="TRANSCRIPTIONAL REGULATOR, ARSR FAMILY"/>
    <property type="match status" value="1"/>
</dbReference>
<keyword evidence="2 5" id="KW-0238">DNA-binding</keyword>
<dbReference type="SMART" id="SM00418">
    <property type="entry name" value="HTH_ARSR"/>
    <property type="match status" value="1"/>
</dbReference>
<dbReference type="GO" id="GO:0003700">
    <property type="term" value="F:DNA-binding transcription factor activity"/>
    <property type="evidence" value="ECO:0007669"/>
    <property type="project" value="InterPro"/>
</dbReference>
<keyword evidence="3" id="KW-0804">Transcription</keyword>
<dbReference type="PROSITE" id="PS50987">
    <property type="entry name" value="HTH_ARSR_2"/>
    <property type="match status" value="1"/>
</dbReference>
<gene>
    <name evidence="5" type="ORF">SAMN05216466_101652</name>
</gene>
<dbReference type="SUPFAM" id="SSF46785">
    <property type="entry name" value="Winged helix' DNA-binding domain"/>
    <property type="match status" value="1"/>
</dbReference>
<evidence type="ECO:0000256" key="2">
    <source>
        <dbReference type="ARBA" id="ARBA00023125"/>
    </source>
</evidence>
<dbReference type="OrthoDB" id="8565358at2"/>